<comment type="caution">
    <text evidence="2">The sequence shown here is derived from an EMBL/GenBank/DDBJ whole genome shotgun (WGS) entry which is preliminary data.</text>
</comment>
<keyword evidence="1" id="KW-0812">Transmembrane</keyword>
<evidence type="ECO:0000313" key="3">
    <source>
        <dbReference type="Proteomes" id="UP001142078"/>
    </source>
</evidence>
<evidence type="ECO:0000256" key="1">
    <source>
        <dbReference type="SAM" id="Phobius"/>
    </source>
</evidence>
<gene>
    <name evidence="2" type="ORF">NSA23_07455</name>
</gene>
<sequence length="67" mass="7831">MKKIILGIGLTFGLLSMSFRASYNLKRDRNVLLNKKKEKFFYKILKYQVIFGIIGAIFLFTAMVLYC</sequence>
<evidence type="ECO:0000313" key="2">
    <source>
        <dbReference type="EMBL" id="MCR2043957.1"/>
    </source>
</evidence>
<keyword evidence="1" id="KW-1133">Transmembrane helix</keyword>
<feature type="transmembrane region" description="Helical" evidence="1">
    <location>
        <begin position="44"/>
        <end position="66"/>
    </location>
</feature>
<keyword evidence="3" id="KW-1185">Reference proteome</keyword>
<dbReference type="AlphaFoldDB" id="A0A9X2MFC3"/>
<name>A0A9X2MFC3_9FIRM</name>
<dbReference type="Proteomes" id="UP001142078">
    <property type="component" value="Unassembled WGS sequence"/>
</dbReference>
<reference evidence="2" key="1">
    <citation type="submission" date="2022-07" db="EMBL/GenBank/DDBJ databases">
        <title>Enhanced cultured diversity of the mouse gut microbiota enables custom-made synthetic communities.</title>
        <authorList>
            <person name="Afrizal A."/>
        </authorList>
    </citation>
    <scope>NUCLEOTIDE SEQUENCE</scope>
    <source>
        <strain evidence="2">DSM 29482</strain>
    </source>
</reference>
<accession>A0A9X2MFC3</accession>
<keyword evidence="1" id="KW-0472">Membrane</keyword>
<organism evidence="2 3">
    <name type="scientific">Anaerosalibacter massiliensis</name>
    <dbReference type="NCBI Taxonomy" id="1347392"/>
    <lineage>
        <taxon>Bacteria</taxon>
        <taxon>Bacillati</taxon>
        <taxon>Bacillota</taxon>
        <taxon>Tissierellia</taxon>
        <taxon>Tissierellales</taxon>
        <taxon>Sporanaerobacteraceae</taxon>
        <taxon>Anaerosalibacter</taxon>
    </lineage>
</organism>
<dbReference type="EMBL" id="JANJZL010000004">
    <property type="protein sequence ID" value="MCR2043957.1"/>
    <property type="molecule type" value="Genomic_DNA"/>
</dbReference>
<protein>
    <submittedName>
        <fullName evidence="2">Aspartyl/asparaginyl beta-hydroxylase domain-containing protein</fullName>
    </submittedName>
</protein>
<dbReference type="RefSeq" id="WP_257490366.1">
    <property type="nucleotide sequence ID" value="NZ_JANJZL010000004.1"/>
</dbReference>
<proteinExistence type="predicted"/>